<keyword evidence="1" id="KW-0816">Tricarboxylic acid cycle</keyword>
<dbReference type="Gene3D" id="3.30.1490.20">
    <property type="entry name" value="ATP-grasp fold, A domain"/>
    <property type="match status" value="1"/>
</dbReference>
<gene>
    <name evidence="7" type="ORF">PUT78_18610</name>
</gene>
<evidence type="ECO:0000256" key="4">
    <source>
        <dbReference type="ARBA" id="ARBA00022840"/>
    </source>
</evidence>
<dbReference type="Gene3D" id="3.40.50.261">
    <property type="entry name" value="Succinyl-CoA synthetase domains"/>
    <property type="match status" value="2"/>
</dbReference>
<reference evidence="7" key="1">
    <citation type="submission" date="2023-02" db="EMBL/GenBank/DDBJ databases">
        <title>Description of Roseinatronobacter alkalisoli sp. nov., an alkaliphilic bacerium isolated from soda soil.</title>
        <authorList>
            <person name="Wei W."/>
        </authorList>
    </citation>
    <scope>NUCLEOTIDE SEQUENCE</scope>
    <source>
        <strain evidence="7">HJB301</strain>
    </source>
</reference>
<dbReference type="Proteomes" id="UP001431784">
    <property type="component" value="Unassembled WGS sequence"/>
</dbReference>
<dbReference type="InterPro" id="IPR051538">
    <property type="entry name" value="Acyl-CoA_Synth/Transferase"/>
</dbReference>
<sequence length="705" mass="74828">MTKRTDAIPMNRVIAPASIALIGASEDYAKFGGRILHHLVDHGFGGRIYPINPKRESVLGLPCYKSVADLPDPADIALLAVPAATLEENVDACGRAGIGACIIITAQLGEFSAEGAALETRIVAIAQRYNMRLMGPNCMGMIIPQAGLALSSTPTLRYAKTLRKGGVAFVSQSGAMMGTLFLQAHDHGVGLSGMVSIGNQADLELCDFLDGFIADPKTQVICLYIEGLKSPERFRALCLQARAAGKPVLVVKAGRTEAGTHLAKSHTASLAGSYSAFETLCREVGVVLMDDPDAMILCAGILAANPRPATAAAGIICASGGGAAIMADQLALRDLQAGRFATATLQRLEQDYPASHQNNPLDLGGHKGGLEFGIFARAIDAVHADPGTGITVYVMTPQPMMPQTLEHIISVWQRQEKPVILVLNLSHFGADLRERAFEAGIPFVTRTDDLYRVLQAYRDELTSESTLRHQEPERPTGLGTPDVTADGFLTEPQAKAVLAGYDVSVPAAQLTGTIDEAVLAAQTCGYPVVLKGVLADVVHKSDAGLVKVGLETEQDLRAAFSTIAQAMEKASPGADIRIDVQQMITPGIELIVGLKNEPGYGPQLILGAGGIHVELLRDVVQRRAPVTPQDVRKMLESLRLWPLLSGARGQTPLAIDAACAAIARMSWLGPDLGDRLRDFEINPFRITETGAYALDGRGTLESPAP</sequence>
<evidence type="ECO:0000313" key="7">
    <source>
        <dbReference type="EMBL" id="MDD7973100.1"/>
    </source>
</evidence>
<dbReference type="GO" id="GO:0016874">
    <property type="term" value="F:ligase activity"/>
    <property type="evidence" value="ECO:0007669"/>
    <property type="project" value="UniProtKB-KW"/>
</dbReference>
<feature type="region of interest" description="Disordered" evidence="5">
    <location>
        <begin position="463"/>
        <end position="482"/>
    </location>
</feature>
<keyword evidence="4" id="KW-0067">ATP-binding</keyword>
<feature type="domain" description="CoA-binding" evidence="6">
    <location>
        <begin position="13"/>
        <end position="108"/>
    </location>
</feature>
<dbReference type="SUPFAM" id="SSF52210">
    <property type="entry name" value="Succinyl-CoA synthetase domains"/>
    <property type="match status" value="2"/>
</dbReference>
<organism evidence="7 8">
    <name type="scientific">Roseinatronobacter alkalisoli</name>
    <dbReference type="NCBI Taxonomy" id="3028235"/>
    <lineage>
        <taxon>Bacteria</taxon>
        <taxon>Pseudomonadati</taxon>
        <taxon>Pseudomonadota</taxon>
        <taxon>Alphaproteobacteria</taxon>
        <taxon>Rhodobacterales</taxon>
        <taxon>Paracoccaceae</taxon>
        <taxon>Roseinatronobacter</taxon>
    </lineage>
</organism>
<dbReference type="PANTHER" id="PTHR43334:SF1">
    <property type="entry name" value="3-HYDROXYPROPIONATE--COA LIGASE [ADP-FORMING]"/>
    <property type="match status" value="1"/>
</dbReference>
<keyword evidence="2 7" id="KW-0436">Ligase</keyword>
<comment type="caution">
    <text evidence="7">The sequence shown here is derived from an EMBL/GenBank/DDBJ whole genome shotgun (WGS) entry which is preliminary data.</text>
</comment>
<dbReference type="Pfam" id="PF13607">
    <property type="entry name" value="Succ_CoA_lig"/>
    <property type="match status" value="1"/>
</dbReference>
<keyword evidence="3" id="KW-0547">Nucleotide-binding</keyword>
<name>A0ABT5TEG3_9RHOB</name>
<dbReference type="RefSeq" id="WP_274353773.1">
    <property type="nucleotide sequence ID" value="NZ_JAQZSM010000025.1"/>
</dbReference>
<dbReference type="InterPro" id="IPR016102">
    <property type="entry name" value="Succinyl-CoA_synth-like"/>
</dbReference>
<evidence type="ECO:0000259" key="6">
    <source>
        <dbReference type="SMART" id="SM00881"/>
    </source>
</evidence>
<evidence type="ECO:0000256" key="3">
    <source>
        <dbReference type="ARBA" id="ARBA00022741"/>
    </source>
</evidence>
<dbReference type="EMBL" id="JAQZSM010000025">
    <property type="protein sequence ID" value="MDD7973100.1"/>
    <property type="molecule type" value="Genomic_DNA"/>
</dbReference>
<protein>
    <submittedName>
        <fullName evidence="7">Acetate--CoA ligase family protein</fullName>
    </submittedName>
</protein>
<dbReference type="SMART" id="SM00881">
    <property type="entry name" value="CoA_binding"/>
    <property type="match status" value="1"/>
</dbReference>
<evidence type="ECO:0000256" key="5">
    <source>
        <dbReference type="SAM" id="MobiDB-lite"/>
    </source>
</evidence>
<accession>A0ABT5TEG3</accession>
<dbReference type="InterPro" id="IPR003781">
    <property type="entry name" value="CoA-bd"/>
</dbReference>
<dbReference type="Pfam" id="PF13380">
    <property type="entry name" value="CoA_binding_2"/>
    <property type="match status" value="1"/>
</dbReference>
<dbReference type="SUPFAM" id="SSF51735">
    <property type="entry name" value="NAD(P)-binding Rossmann-fold domains"/>
    <property type="match status" value="1"/>
</dbReference>
<dbReference type="InterPro" id="IPR013815">
    <property type="entry name" value="ATP_grasp_subdomain_1"/>
</dbReference>
<evidence type="ECO:0000256" key="1">
    <source>
        <dbReference type="ARBA" id="ARBA00022532"/>
    </source>
</evidence>
<dbReference type="Pfam" id="PF13549">
    <property type="entry name" value="ATP-grasp_5"/>
    <property type="match status" value="1"/>
</dbReference>
<evidence type="ECO:0000313" key="8">
    <source>
        <dbReference type="Proteomes" id="UP001431784"/>
    </source>
</evidence>
<dbReference type="SUPFAM" id="SSF56059">
    <property type="entry name" value="Glutathione synthetase ATP-binding domain-like"/>
    <property type="match status" value="1"/>
</dbReference>
<dbReference type="Gene3D" id="3.30.470.20">
    <property type="entry name" value="ATP-grasp fold, B domain"/>
    <property type="match status" value="1"/>
</dbReference>
<dbReference type="InterPro" id="IPR036291">
    <property type="entry name" value="NAD(P)-bd_dom_sf"/>
</dbReference>
<dbReference type="PANTHER" id="PTHR43334">
    <property type="entry name" value="ACETATE--COA LIGASE [ADP-FORMING]"/>
    <property type="match status" value="1"/>
</dbReference>
<dbReference type="InterPro" id="IPR032875">
    <property type="entry name" value="Succ_CoA_lig_flav_dom"/>
</dbReference>
<feature type="compositionally biased region" description="Basic and acidic residues" evidence="5">
    <location>
        <begin position="463"/>
        <end position="474"/>
    </location>
</feature>
<keyword evidence="8" id="KW-1185">Reference proteome</keyword>
<proteinExistence type="predicted"/>
<evidence type="ECO:0000256" key="2">
    <source>
        <dbReference type="ARBA" id="ARBA00022598"/>
    </source>
</evidence>
<dbReference type="Gene3D" id="3.40.50.720">
    <property type="entry name" value="NAD(P)-binding Rossmann-like Domain"/>
    <property type="match status" value="1"/>
</dbReference>